<dbReference type="GO" id="GO:0001188">
    <property type="term" value="P:RNA polymerase I preinitiation complex assembly"/>
    <property type="evidence" value="ECO:0000318"/>
    <property type="project" value="GO_Central"/>
</dbReference>
<dbReference type="Proteomes" id="UP000008311">
    <property type="component" value="Unassembled WGS sequence"/>
</dbReference>
<dbReference type="InParanoid" id="B9S5U8"/>
<dbReference type="OMA" id="DVYPFDE"/>
<protein>
    <submittedName>
        <fullName evidence="7">DNA-directed RNA polymerase I 49 kDa polypeptide, putative</fullName>
    </submittedName>
</protein>
<evidence type="ECO:0000256" key="2">
    <source>
        <dbReference type="ARBA" id="ARBA00009430"/>
    </source>
</evidence>
<keyword evidence="5" id="KW-0539">Nucleus</keyword>
<keyword evidence="8" id="KW-1185">Reference proteome</keyword>
<dbReference type="Pfam" id="PF06870">
    <property type="entry name" value="RNA_pol_I_A49"/>
    <property type="match status" value="1"/>
</dbReference>
<feature type="region of interest" description="Disordered" evidence="6">
    <location>
        <begin position="1"/>
        <end position="54"/>
    </location>
</feature>
<dbReference type="KEGG" id="rcu:8284691"/>
<dbReference type="InterPro" id="IPR009668">
    <property type="entry name" value="RNA_pol-assoc_fac_A49-like"/>
</dbReference>
<evidence type="ECO:0000256" key="5">
    <source>
        <dbReference type="ARBA" id="ARBA00023242"/>
    </source>
</evidence>
<dbReference type="GO" id="GO:0003677">
    <property type="term" value="F:DNA binding"/>
    <property type="evidence" value="ECO:0007669"/>
    <property type="project" value="InterPro"/>
</dbReference>
<evidence type="ECO:0000256" key="1">
    <source>
        <dbReference type="ARBA" id="ARBA00004604"/>
    </source>
</evidence>
<name>B9S5U8_RICCO</name>
<dbReference type="FunCoup" id="B9S5U8">
    <property type="interactions" value="1783"/>
</dbReference>
<feature type="compositionally biased region" description="Basic and acidic residues" evidence="6">
    <location>
        <begin position="121"/>
        <end position="138"/>
    </location>
</feature>
<feature type="region of interest" description="Disordered" evidence="6">
    <location>
        <begin position="74"/>
        <end position="138"/>
    </location>
</feature>
<evidence type="ECO:0000256" key="3">
    <source>
        <dbReference type="ARBA" id="ARBA00022478"/>
    </source>
</evidence>
<dbReference type="OrthoDB" id="532500at2759"/>
<comment type="similarity">
    <text evidence="2">Belongs to the eukaryotic RPA49/POLR1E RNA polymerase subunit family.</text>
</comment>
<dbReference type="GO" id="GO:0006362">
    <property type="term" value="P:transcription elongation by RNA polymerase I"/>
    <property type="evidence" value="ECO:0000318"/>
    <property type="project" value="GO_Central"/>
</dbReference>
<keyword evidence="3 7" id="KW-0240">DNA-directed RNA polymerase</keyword>
<comment type="subcellular location">
    <subcellularLocation>
        <location evidence="1">Nucleus</location>
        <location evidence="1">Nucleolus</location>
    </subcellularLocation>
</comment>
<dbReference type="EMBL" id="EQ973876">
    <property type="protein sequence ID" value="EEF41035.1"/>
    <property type="molecule type" value="Genomic_DNA"/>
</dbReference>
<evidence type="ECO:0000313" key="7">
    <source>
        <dbReference type="EMBL" id="EEF41035.1"/>
    </source>
</evidence>
<reference evidence="8" key="1">
    <citation type="journal article" date="2010" name="Nat. Biotechnol.">
        <title>Draft genome sequence of the oilseed species Ricinus communis.</title>
        <authorList>
            <person name="Chan A.P."/>
            <person name="Crabtree J."/>
            <person name="Zhao Q."/>
            <person name="Lorenzi H."/>
            <person name="Orvis J."/>
            <person name="Puiu D."/>
            <person name="Melake-Berhan A."/>
            <person name="Jones K.M."/>
            <person name="Redman J."/>
            <person name="Chen G."/>
            <person name="Cahoon E.B."/>
            <person name="Gedil M."/>
            <person name="Stanke M."/>
            <person name="Haas B.J."/>
            <person name="Wortman J.R."/>
            <person name="Fraser-Liggett C.M."/>
            <person name="Ravel J."/>
            <person name="Rabinowicz P.D."/>
        </authorList>
    </citation>
    <scope>NUCLEOTIDE SEQUENCE [LARGE SCALE GENOMIC DNA]</scope>
    <source>
        <strain evidence="8">cv. Hale</strain>
    </source>
</reference>
<feature type="compositionally biased region" description="Polar residues" evidence="6">
    <location>
        <begin position="91"/>
        <end position="111"/>
    </location>
</feature>
<dbReference type="PANTHER" id="PTHR14440">
    <property type="entry name" value="DNA-DIRECTED RNA POLYMERASE I SUBUNIT RPA49"/>
    <property type="match status" value="1"/>
</dbReference>
<proteinExistence type="inferred from homology"/>
<dbReference type="GO" id="GO:0005736">
    <property type="term" value="C:RNA polymerase I complex"/>
    <property type="evidence" value="ECO:0000318"/>
    <property type="project" value="GO_Central"/>
</dbReference>
<dbReference type="AlphaFoldDB" id="B9S5U8"/>
<evidence type="ECO:0000256" key="4">
    <source>
        <dbReference type="ARBA" id="ARBA00023163"/>
    </source>
</evidence>
<feature type="compositionally biased region" description="Basic residues" evidence="6">
    <location>
        <begin position="23"/>
        <end position="32"/>
    </location>
</feature>
<keyword evidence="4" id="KW-0804">Transcription</keyword>
<evidence type="ECO:0000313" key="8">
    <source>
        <dbReference type="Proteomes" id="UP000008311"/>
    </source>
</evidence>
<sequence length="481" mass="54875">MELESRLNKIEAISQESPQTASKKSKKKRKREKEKERCDDGQNDLLPVIDRPNEQSPLNVKIEVIYDQTDKTPPIVGYFPSGYKPSKHNESNNLHDTSNEENATSSLSQPSVKFYRNAQRTKIEKSSNERNEKWRSSERMELVVSPNGSNVDFVGKSYKGEATAAQLCTYALGVLDKKTKTLKIMPIAGNKIFRLEPKIQGVDASDKEPSVLENEDLSKENMAVRKKTLTDTYGTKKSITQGKRMEIMMQGDNPESRKDLDQKIDNVVVNKAALEDTSAHVARNIPPHNTSATTPQEAYPLGRIILTGEWDYLEDLYEILQAGEGAAINAYPVFVRNRIHKLREIQDEVERKTYSRIFSYITHLLKFKDLHSMDGVSSAKNHKFPSILRQKFMGMFTPESRKLPVEKIDLLISYVLVLSLYADDFRTDPTDIAKDLRVSRVMVRTHFENLGCKIVCENKLSLATLPVPLKFPVQRQRRARR</sequence>
<dbReference type="eggNOG" id="KOG4183">
    <property type="taxonomic scope" value="Eukaryota"/>
</dbReference>
<accession>B9S5U8</accession>
<gene>
    <name evidence="7" type="ORF">RCOM_0654760</name>
</gene>
<dbReference type="STRING" id="3988.B9S5U8"/>
<evidence type="ECO:0000256" key="6">
    <source>
        <dbReference type="SAM" id="MobiDB-lite"/>
    </source>
</evidence>
<organism evidence="7 8">
    <name type="scientific">Ricinus communis</name>
    <name type="common">Castor bean</name>
    <dbReference type="NCBI Taxonomy" id="3988"/>
    <lineage>
        <taxon>Eukaryota</taxon>
        <taxon>Viridiplantae</taxon>
        <taxon>Streptophyta</taxon>
        <taxon>Embryophyta</taxon>
        <taxon>Tracheophyta</taxon>
        <taxon>Spermatophyta</taxon>
        <taxon>Magnoliopsida</taxon>
        <taxon>eudicotyledons</taxon>
        <taxon>Gunneridae</taxon>
        <taxon>Pentapetalae</taxon>
        <taxon>rosids</taxon>
        <taxon>fabids</taxon>
        <taxon>Malpighiales</taxon>
        <taxon>Euphorbiaceae</taxon>
        <taxon>Acalyphoideae</taxon>
        <taxon>Acalypheae</taxon>
        <taxon>Ricinus</taxon>
    </lineage>
</organism>